<protein>
    <recommendedName>
        <fullName evidence="8">Heat shock protein 70</fullName>
    </recommendedName>
</protein>
<dbReference type="InterPro" id="IPR013126">
    <property type="entry name" value="Hsp_70_fam"/>
</dbReference>
<dbReference type="Pfam" id="PF00012">
    <property type="entry name" value="HSP70"/>
    <property type="match status" value="1"/>
</dbReference>
<dbReference type="Proteomes" id="UP000708208">
    <property type="component" value="Unassembled WGS sequence"/>
</dbReference>
<evidence type="ECO:0000256" key="1">
    <source>
        <dbReference type="ARBA" id="ARBA00007381"/>
    </source>
</evidence>
<proteinExistence type="inferred from homology"/>
<dbReference type="CDD" id="cd24028">
    <property type="entry name" value="ASKHA_NBD_HSP70_HSPA1-like"/>
    <property type="match status" value="1"/>
</dbReference>
<evidence type="ECO:0000256" key="2">
    <source>
        <dbReference type="ARBA" id="ARBA00022741"/>
    </source>
</evidence>
<dbReference type="AlphaFoldDB" id="A0A8J2NS38"/>
<gene>
    <name evidence="6" type="ORF">AFUS01_LOCUS12917</name>
</gene>
<evidence type="ECO:0008006" key="8">
    <source>
        <dbReference type="Google" id="ProtNLM"/>
    </source>
</evidence>
<evidence type="ECO:0000256" key="4">
    <source>
        <dbReference type="RuleBase" id="RU003322"/>
    </source>
</evidence>
<dbReference type="EMBL" id="CAJVCH010103245">
    <property type="protein sequence ID" value="CAG7723857.1"/>
    <property type="molecule type" value="Genomic_DNA"/>
</dbReference>
<keyword evidence="3 4" id="KW-0067">ATP-binding</keyword>
<dbReference type="FunFam" id="3.30.420.40:FF:000004">
    <property type="entry name" value="Molecular chaperone DnaK"/>
    <property type="match status" value="1"/>
</dbReference>
<dbReference type="FunFam" id="3.90.640.10:FF:000003">
    <property type="entry name" value="Molecular chaperone DnaK"/>
    <property type="match status" value="1"/>
</dbReference>
<dbReference type="PROSITE" id="PS00297">
    <property type="entry name" value="HSP70_1"/>
    <property type="match status" value="1"/>
</dbReference>
<evidence type="ECO:0000313" key="6">
    <source>
        <dbReference type="EMBL" id="CAG7723857.1"/>
    </source>
</evidence>
<evidence type="ECO:0000313" key="7">
    <source>
        <dbReference type="Proteomes" id="UP000708208"/>
    </source>
</evidence>
<organism evidence="6 7">
    <name type="scientific">Allacma fusca</name>
    <dbReference type="NCBI Taxonomy" id="39272"/>
    <lineage>
        <taxon>Eukaryota</taxon>
        <taxon>Metazoa</taxon>
        <taxon>Ecdysozoa</taxon>
        <taxon>Arthropoda</taxon>
        <taxon>Hexapoda</taxon>
        <taxon>Collembola</taxon>
        <taxon>Symphypleona</taxon>
        <taxon>Sminthuridae</taxon>
        <taxon>Allacma</taxon>
    </lineage>
</organism>
<evidence type="ECO:0000256" key="5">
    <source>
        <dbReference type="SAM" id="MobiDB-lite"/>
    </source>
</evidence>
<feature type="region of interest" description="Disordered" evidence="5">
    <location>
        <begin position="336"/>
        <end position="356"/>
    </location>
</feature>
<dbReference type="GO" id="GO:0005524">
    <property type="term" value="F:ATP binding"/>
    <property type="evidence" value="ECO:0007669"/>
    <property type="project" value="UniProtKB-KW"/>
</dbReference>
<keyword evidence="2 4" id="KW-0547">Nucleotide-binding</keyword>
<dbReference type="PROSITE" id="PS01036">
    <property type="entry name" value="HSP70_3"/>
    <property type="match status" value="1"/>
</dbReference>
<name>A0A8J2NS38_9HEXA</name>
<sequence>MKKEEDEYAVKTALLDARVYYNEEMEKHFQAKDWLEQAELQKLHEEIGDTAIENTKKEVDLTADQEKQLRKLMLNLYKRYDDKNLLRKPQDTYAIGIDLGTTYSCVAVCIKGKVKVIPCDEKTTIPSYVAFNADNSISVGEAAKDQAFRRPESTIFDAKRLIGRKFSDKIVKQDMELWPFQVIGDNDQPRIKIPGHQNTYRPEEISARVLFHLKKIAEEYLNKTVTNAVVTVPAYFNDSQRQATKDAAEIAGLNAKILNEPTSAAIAYDLQWTSDFKRNVLIFDLGGGTFDVAVLQIKGGKIDVKAIGGDTHLGGEDFDNEMVKHIIEVVKKKTGKDLGRGRNSMNPEEKRSASERLRRIRSVCEKQKRLLSSSTSTTIIIDRIDESYDLNEQFTRKTFEDLNMANFKKCIEITAGVITDAKMKKGNIEDIVLIGGSTRIPKIRELLTKYFGGKALNSTVNADEAVAYGAAVQAALEYGKRDEVSKNVWVSDVTPLSLGVEIHGGLMSVIIPRNTRVPCSKKSQYATLYDWQKVVNFSIFEGEDPLAKDNNKLGEFKLSGIPIARAGEEKIDLTMEVESDGIFHVTAVCRSTRGTKTIKIEAHKGRMSKKEITSAKKRNLKFH</sequence>
<evidence type="ECO:0000256" key="3">
    <source>
        <dbReference type="ARBA" id="ARBA00022840"/>
    </source>
</evidence>
<accession>A0A8J2NS38</accession>
<dbReference type="InterPro" id="IPR018181">
    <property type="entry name" value="Heat_shock_70_CS"/>
</dbReference>
<comment type="caution">
    <text evidence="6">The sequence shown here is derived from an EMBL/GenBank/DDBJ whole genome shotgun (WGS) entry which is preliminary data.</text>
</comment>
<reference evidence="6" key="1">
    <citation type="submission" date="2021-06" db="EMBL/GenBank/DDBJ databases">
        <authorList>
            <person name="Hodson N. C."/>
            <person name="Mongue J. A."/>
            <person name="Jaron S. K."/>
        </authorList>
    </citation>
    <scope>NUCLEOTIDE SEQUENCE</scope>
</reference>
<feature type="compositionally biased region" description="Basic and acidic residues" evidence="5">
    <location>
        <begin position="347"/>
        <end position="356"/>
    </location>
</feature>
<dbReference type="GO" id="GO:0140662">
    <property type="term" value="F:ATP-dependent protein folding chaperone"/>
    <property type="evidence" value="ECO:0007669"/>
    <property type="project" value="InterPro"/>
</dbReference>
<keyword evidence="7" id="KW-1185">Reference proteome</keyword>
<comment type="similarity">
    <text evidence="1 4">Belongs to the heat shock protein 70 family.</text>
</comment>
<dbReference type="OrthoDB" id="6718630at2759"/>
<dbReference type="PANTHER" id="PTHR19375">
    <property type="entry name" value="HEAT SHOCK PROTEIN 70KDA"/>
    <property type="match status" value="1"/>
</dbReference>